<comment type="caution">
    <text evidence="1">The sequence shown here is derived from an EMBL/GenBank/DDBJ whole genome shotgun (WGS) entry which is preliminary data.</text>
</comment>
<dbReference type="Proteomes" id="UP000266841">
    <property type="component" value="Unassembled WGS sequence"/>
</dbReference>
<name>K0TKT7_THAOC</name>
<feature type="non-terminal residue" evidence="1">
    <location>
        <position position="1"/>
    </location>
</feature>
<protein>
    <submittedName>
        <fullName evidence="1">Uncharacterized protein</fullName>
    </submittedName>
</protein>
<evidence type="ECO:0000313" key="2">
    <source>
        <dbReference type="Proteomes" id="UP000266841"/>
    </source>
</evidence>
<organism evidence="1 2">
    <name type="scientific">Thalassiosira oceanica</name>
    <name type="common">Marine diatom</name>
    <dbReference type="NCBI Taxonomy" id="159749"/>
    <lineage>
        <taxon>Eukaryota</taxon>
        <taxon>Sar</taxon>
        <taxon>Stramenopiles</taxon>
        <taxon>Ochrophyta</taxon>
        <taxon>Bacillariophyta</taxon>
        <taxon>Coscinodiscophyceae</taxon>
        <taxon>Thalassiosirophycidae</taxon>
        <taxon>Thalassiosirales</taxon>
        <taxon>Thalassiosiraceae</taxon>
        <taxon>Thalassiosira</taxon>
    </lineage>
</organism>
<dbReference type="EMBL" id="AGNL01003397">
    <property type="protein sequence ID" value="EJK74756.1"/>
    <property type="molecule type" value="Genomic_DNA"/>
</dbReference>
<evidence type="ECO:0000313" key="1">
    <source>
        <dbReference type="EMBL" id="EJK74756.1"/>
    </source>
</evidence>
<dbReference type="AlphaFoldDB" id="K0TKT7"/>
<proteinExistence type="predicted"/>
<sequence>QGSGGGRRFPGCFPTAYGYERRGLMHGSGCTGRQGVHARHRKTQPGRWIAQISTFHHFQQRASKEVGEDVHLYPPSLLMKESRLGEVGATYMLSLPTYLPLAALQAQVVDVESRLTAGFNGARRDMEDFKTEMRDFQTSFLKAINDGMENLLTEKQAVEDAMTTTTGVCDNLERKITAGRDDS</sequence>
<accession>K0TKT7</accession>
<gene>
    <name evidence="1" type="ORF">THAOC_03548</name>
</gene>
<keyword evidence="2" id="KW-1185">Reference proteome</keyword>
<reference evidence="1 2" key="1">
    <citation type="journal article" date="2012" name="Genome Biol.">
        <title>Genome and low-iron response of an oceanic diatom adapted to chronic iron limitation.</title>
        <authorList>
            <person name="Lommer M."/>
            <person name="Specht M."/>
            <person name="Roy A.S."/>
            <person name="Kraemer L."/>
            <person name="Andreson R."/>
            <person name="Gutowska M.A."/>
            <person name="Wolf J."/>
            <person name="Bergner S.V."/>
            <person name="Schilhabel M.B."/>
            <person name="Klostermeier U.C."/>
            <person name="Beiko R.G."/>
            <person name="Rosenstiel P."/>
            <person name="Hippler M."/>
            <person name="Laroche J."/>
        </authorList>
    </citation>
    <scope>NUCLEOTIDE SEQUENCE [LARGE SCALE GENOMIC DNA]</scope>
    <source>
        <strain evidence="1 2">CCMP1005</strain>
    </source>
</reference>